<proteinExistence type="predicted"/>
<dbReference type="AlphaFoldDB" id="A0A7R7WB45"/>
<evidence type="ECO:0000313" key="3">
    <source>
        <dbReference type="Proteomes" id="UP000661280"/>
    </source>
</evidence>
<evidence type="ECO:0000256" key="1">
    <source>
        <dbReference type="SAM" id="MobiDB-lite"/>
    </source>
</evidence>
<dbReference type="GeneID" id="64961053"/>
<dbReference type="RefSeq" id="XP_041543494.1">
    <property type="nucleotide sequence ID" value="XM_041689850.1"/>
</dbReference>
<accession>A0A7R7WB45</accession>
<evidence type="ECO:0000313" key="2">
    <source>
        <dbReference type="EMBL" id="BCR99731.1"/>
    </source>
</evidence>
<dbReference type="KEGG" id="aluc:AKAW2_50073S"/>
<keyword evidence="3" id="KW-1185">Reference proteome</keyword>
<gene>
    <name evidence="2" type="ORF">AKAW2_50073S</name>
</gene>
<reference evidence="2" key="2">
    <citation type="submission" date="2021-02" db="EMBL/GenBank/DDBJ databases">
        <title>Aspergillus luchuensis mut. kawachii IFO 4304 genome sequence.</title>
        <authorList>
            <person name="Mori K."/>
            <person name="Kadooka C."/>
            <person name="Goto M."/>
            <person name="Futagami T."/>
        </authorList>
    </citation>
    <scope>NUCLEOTIDE SEQUENCE</scope>
    <source>
        <strain evidence="2">IFO 4308</strain>
    </source>
</reference>
<reference evidence="2" key="1">
    <citation type="submission" date="2021-01" db="EMBL/GenBank/DDBJ databases">
        <authorList>
            <consortium name="Aspergillus luchuensis mut. kawachii IFO 4304 genome sequencing consortium"/>
            <person name="Kazuki M."/>
            <person name="Futagami T."/>
        </authorList>
    </citation>
    <scope>NUCLEOTIDE SEQUENCE</scope>
    <source>
        <strain evidence="2">IFO 4308</strain>
    </source>
</reference>
<dbReference type="EMBL" id="AP024429">
    <property type="protein sequence ID" value="BCR99731.1"/>
    <property type="molecule type" value="Genomic_DNA"/>
</dbReference>
<dbReference type="Proteomes" id="UP000661280">
    <property type="component" value="Chromosome 5"/>
</dbReference>
<feature type="region of interest" description="Disordered" evidence="1">
    <location>
        <begin position="1"/>
        <end position="25"/>
    </location>
</feature>
<sequence>MADKGHDDAVPQVWGKGGATSISNQSTIERNISARNSPDEPALAPASVDRDIYHVSLCQQSREAPPTPERQCFSLSSTQVHAQHTSECIIKNNDFQPGLPFTLAEFAPPNTVKRSSLEDWGSIDATLHCRNSPHQDQSILEADHLYIHDITAPDSNSPISDLHESELFPLHESAGSTDATFPASTGNAGQVYVRSI</sequence>
<protein>
    <submittedName>
        <fullName evidence="2">Uncharacterized protein</fullName>
    </submittedName>
</protein>
<name>A0A7R7WB45_ASPKA</name>
<organism evidence="2 3">
    <name type="scientific">Aspergillus kawachii</name>
    <name type="common">White koji mold</name>
    <name type="synonym">Aspergillus awamori var. kawachi</name>
    <dbReference type="NCBI Taxonomy" id="1069201"/>
    <lineage>
        <taxon>Eukaryota</taxon>
        <taxon>Fungi</taxon>
        <taxon>Dikarya</taxon>
        <taxon>Ascomycota</taxon>
        <taxon>Pezizomycotina</taxon>
        <taxon>Eurotiomycetes</taxon>
        <taxon>Eurotiomycetidae</taxon>
        <taxon>Eurotiales</taxon>
        <taxon>Aspergillaceae</taxon>
        <taxon>Aspergillus</taxon>
        <taxon>Aspergillus subgen. Circumdati</taxon>
    </lineage>
</organism>